<keyword evidence="1" id="KW-0238">DNA-binding</keyword>
<dbReference type="InterPro" id="IPR036390">
    <property type="entry name" value="WH_DNA-bd_sf"/>
</dbReference>
<dbReference type="EMBL" id="JARXHW010000022">
    <property type="protein sequence ID" value="MDQ8207964.1"/>
    <property type="molecule type" value="Genomic_DNA"/>
</dbReference>
<name>A0ABU1AUY2_9BACT</name>
<dbReference type="NCBIfam" id="TIGR00738">
    <property type="entry name" value="rrf2_super"/>
    <property type="match status" value="1"/>
</dbReference>
<evidence type="ECO:0000313" key="2">
    <source>
        <dbReference type="EMBL" id="MDQ8207964.1"/>
    </source>
</evidence>
<reference evidence="2 3" key="1">
    <citation type="submission" date="2023-04" db="EMBL/GenBank/DDBJ databases">
        <title>A novel bacteria isolated from coastal sediment.</title>
        <authorList>
            <person name="Liu X.-J."/>
            <person name="Du Z.-J."/>
        </authorList>
    </citation>
    <scope>NUCLEOTIDE SEQUENCE [LARGE SCALE GENOMIC DNA]</scope>
    <source>
        <strain evidence="2 3">SDUM461003</strain>
    </source>
</reference>
<protein>
    <submittedName>
        <fullName evidence="2">Rrf2 family transcriptional regulator</fullName>
    </submittedName>
</protein>
<comment type="caution">
    <text evidence="2">The sequence shown here is derived from an EMBL/GenBank/DDBJ whole genome shotgun (WGS) entry which is preliminary data.</text>
</comment>
<organism evidence="2 3">
    <name type="scientific">Thalassobacterium maritimum</name>
    <dbReference type="NCBI Taxonomy" id="3041265"/>
    <lineage>
        <taxon>Bacteria</taxon>
        <taxon>Pseudomonadati</taxon>
        <taxon>Verrucomicrobiota</taxon>
        <taxon>Opitutia</taxon>
        <taxon>Puniceicoccales</taxon>
        <taxon>Coraliomargaritaceae</taxon>
        <taxon>Thalassobacterium</taxon>
    </lineage>
</organism>
<dbReference type="SUPFAM" id="SSF46785">
    <property type="entry name" value="Winged helix' DNA-binding domain"/>
    <property type="match status" value="1"/>
</dbReference>
<evidence type="ECO:0000256" key="1">
    <source>
        <dbReference type="ARBA" id="ARBA00023125"/>
    </source>
</evidence>
<keyword evidence="3" id="KW-1185">Reference proteome</keyword>
<evidence type="ECO:0000313" key="3">
    <source>
        <dbReference type="Proteomes" id="UP001225316"/>
    </source>
</evidence>
<dbReference type="RefSeq" id="WP_308950336.1">
    <property type="nucleotide sequence ID" value="NZ_JARXHW010000022.1"/>
</dbReference>
<dbReference type="PROSITE" id="PS51197">
    <property type="entry name" value="HTH_RRF2_2"/>
    <property type="match status" value="1"/>
</dbReference>
<gene>
    <name evidence="2" type="ORF">QEH52_10615</name>
</gene>
<proteinExistence type="predicted"/>
<sequence>MLKYGKMAQNAISAMSYLAEVYDGGTTKLSSGDIAKRRNLPQTLVAKILVVLSQAQLVDGSRGPGGGYWLAQPPAEITLHAIVVQFEKSDDRLQCPFGPGWCGHGAPCPLHDKLFELDAQMCDFLESTTLDVFSEQAS</sequence>
<dbReference type="Proteomes" id="UP001225316">
    <property type="component" value="Unassembled WGS sequence"/>
</dbReference>
<dbReference type="InterPro" id="IPR000944">
    <property type="entry name" value="Tscrpt_reg_Rrf2"/>
</dbReference>
<dbReference type="Pfam" id="PF02082">
    <property type="entry name" value="Rrf2"/>
    <property type="match status" value="1"/>
</dbReference>
<dbReference type="PANTHER" id="PTHR33221">
    <property type="entry name" value="WINGED HELIX-TURN-HELIX TRANSCRIPTIONAL REGULATOR, RRF2 FAMILY"/>
    <property type="match status" value="1"/>
</dbReference>
<dbReference type="Gene3D" id="1.10.10.10">
    <property type="entry name" value="Winged helix-like DNA-binding domain superfamily/Winged helix DNA-binding domain"/>
    <property type="match status" value="1"/>
</dbReference>
<dbReference type="PANTHER" id="PTHR33221:SF5">
    <property type="entry name" value="HTH-TYPE TRANSCRIPTIONAL REGULATOR ISCR"/>
    <property type="match status" value="1"/>
</dbReference>
<accession>A0ABU1AUY2</accession>
<dbReference type="InterPro" id="IPR036388">
    <property type="entry name" value="WH-like_DNA-bd_sf"/>
</dbReference>